<dbReference type="AlphaFoldDB" id="A0A017SJ17"/>
<feature type="region of interest" description="Disordered" evidence="1">
    <location>
        <begin position="1"/>
        <end position="149"/>
    </location>
</feature>
<feature type="compositionally biased region" description="Basic and acidic residues" evidence="1">
    <location>
        <begin position="125"/>
        <end position="140"/>
    </location>
</feature>
<organism evidence="2 3">
    <name type="scientific">Aspergillus ruber (strain CBS 135680)</name>
    <dbReference type="NCBI Taxonomy" id="1388766"/>
    <lineage>
        <taxon>Eukaryota</taxon>
        <taxon>Fungi</taxon>
        <taxon>Dikarya</taxon>
        <taxon>Ascomycota</taxon>
        <taxon>Pezizomycotina</taxon>
        <taxon>Eurotiomycetes</taxon>
        <taxon>Eurotiomycetidae</taxon>
        <taxon>Eurotiales</taxon>
        <taxon>Aspergillaceae</taxon>
        <taxon>Aspergillus</taxon>
        <taxon>Aspergillus subgen. Aspergillus</taxon>
    </lineage>
</organism>
<keyword evidence="3" id="KW-1185">Reference proteome</keyword>
<evidence type="ECO:0000256" key="1">
    <source>
        <dbReference type="SAM" id="MobiDB-lite"/>
    </source>
</evidence>
<sequence>MPRRSSRAVPASAAAPAPAPKRRAPDTFSAEKTESKRPKYISNSTTADTKSVKTTAKKSKYFKQESSENEASESKHGSEREGSVYGSAHEDSQDVSEMSGLKLSGATSTDAGAKENQLGMQAEGEQTKVQDRKSSTKNDEDERSDVEDDAVASLVDKELWREGVKTGLGPGKEVFIKKPKARDAGDVPYQDHTVHPNTMLFLEDLEKNNERAWLKAHDPDFRAAKKDWESFVESLTEKLIERDSTIPELPAKDLIFRIHRDVRFSKNPTPYKTHFSAAWSRTGKKGPYAAYYVHMQPGSCFVGSGLWNPEANALAVLREDIDQNSSRLKAVLKEPEMRREILNGIPDDEKEAVKTFVDHNKESALKVKPKGYDADNENIQLLRLRSFTIGRPLSDSEFMDANVQERIAALIGIMEPFVTYLNSVVMPDPVGEEEPSSESEEESSNENESS</sequence>
<reference evidence="3" key="1">
    <citation type="journal article" date="2014" name="Nat. Commun.">
        <title>Genomic adaptations of the halophilic Dead Sea filamentous fungus Eurotium rubrum.</title>
        <authorList>
            <person name="Kis-Papo T."/>
            <person name="Weig A.R."/>
            <person name="Riley R."/>
            <person name="Persoh D."/>
            <person name="Salamov A."/>
            <person name="Sun H."/>
            <person name="Lipzen A."/>
            <person name="Wasser S.P."/>
            <person name="Rambold G."/>
            <person name="Grigoriev I.V."/>
            <person name="Nevo E."/>
        </authorList>
    </citation>
    <scope>NUCLEOTIDE SEQUENCE [LARGE SCALE GENOMIC DNA]</scope>
    <source>
        <strain evidence="3">CBS 135680</strain>
    </source>
</reference>
<feature type="compositionally biased region" description="Basic and acidic residues" evidence="1">
    <location>
        <begin position="62"/>
        <end position="92"/>
    </location>
</feature>
<name>A0A017SJ17_ASPRC</name>
<evidence type="ECO:0000313" key="3">
    <source>
        <dbReference type="Proteomes" id="UP000019804"/>
    </source>
</evidence>
<evidence type="ECO:0008006" key="4">
    <source>
        <dbReference type="Google" id="ProtNLM"/>
    </source>
</evidence>
<feature type="compositionally biased region" description="Basic and acidic residues" evidence="1">
    <location>
        <begin position="23"/>
        <end position="37"/>
    </location>
</feature>
<dbReference type="STRING" id="1388766.A0A017SJ17"/>
<feature type="region of interest" description="Disordered" evidence="1">
    <location>
        <begin position="427"/>
        <end position="450"/>
    </location>
</feature>
<evidence type="ECO:0000313" key="2">
    <source>
        <dbReference type="EMBL" id="EYE96932.1"/>
    </source>
</evidence>
<feature type="compositionally biased region" description="Acidic residues" evidence="1">
    <location>
        <begin position="430"/>
        <end position="450"/>
    </location>
</feature>
<dbReference type="OrthoDB" id="2537769at2759"/>
<dbReference type="Proteomes" id="UP000019804">
    <property type="component" value="Unassembled WGS sequence"/>
</dbReference>
<dbReference type="RefSeq" id="XP_040640620.1">
    <property type="nucleotide sequence ID" value="XM_040783983.1"/>
</dbReference>
<dbReference type="InterPro" id="IPR012808">
    <property type="entry name" value="CHP02453"/>
</dbReference>
<dbReference type="NCBIfam" id="TIGR02453">
    <property type="entry name" value="TIGR02453 family protein"/>
    <property type="match status" value="1"/>
</dbReference>
<dbReference type="Pfam" id="PF09365">
    <property type="entry name" value="DUF2461"/>
    <property type="match status" value="1"/>
</dbReference>
<dbReference type="GeneID" id="63699107"/>
<protein>
    <recommendedName>
        <fullName evidence="4">TIGR02453 family protein</fullName>
    </recommendedName>
</protein>
<dbReference type="PANTHER" id="PTHR36452:SF1">
    <property type="entry name" value="DUF2461 DOMAIN-CONTAINING PROTEIN"/>
    <property type="match status" value="1"/>
</dbReference>
<dbReference type="PANTHER" id="PTHR36452">
    <property type="entry name" value="CHROMOSOME 12, WHOLE GENOME SHOTGUN SEQUENCE"/>
    <property type="match status" value="1"/>
</dbReference>
<dbReference type="HOGENOM" id="CLU_036742_0_1_1"/>
<proteinExistence type="predicted"/>
<accession>A0A017SJ17</accession>
<gene>
    <name evidence="2" type="ORF">EURHEDRAFT_451880</name>
</gene>
<feature type="compositionally biased region" description="Low complexity" evidence="1">
    <location>
        <begin position="7"/>
        <end position="16"/>
    </location>
</feature>
<feature type="compositionally biased region" description="Low complexity" evidence="1">
    <location>
        <begin position="44"/>
        <end position="54"/>
    </location>
</feature>
<dbReference type="EMBL" id="KK088417">
    <property type="protein sequence ID" value="EYE96932.1"/>
    <property type="molecule type" value="Genomic_DNA"/>
</dbReference>